<dbReference type="Proteomes" id="UP000281955">
    <property type="component" value="Unassembled WGS sequence"/>
</dbReference>
<dbReference type="AlphaFoldDB" id="A0A420XUW0"/>
<accession>A0A420XUW0</accession>
<organism evidence="1 2">
    <name type="scientific">Motilibacter peucedani</name>
    <dbReference type="NCBI Taxonomy" id="598650"/>
    <lineage>
        <taxon>Bacteria</taxon>
        <taxon>Bacillati</taxon>
        <taxon>Actinomycetota</taxon>
        <taxon>Actinomycetes</taxon>
        <taxon>Motilibacterales</taxon>
        <taxon>Motilibacteraceae</taxon>
        <taxon>Motilibacter</taxon>
    </lineage>
</organism>
<comment type="caution">
    <text evidence="1">The sequence shown here is derived from an EMBL/GenBank/DDBJ whole genome shotgun (WGS) entry which is preliminary data.</text>
</comment>
<protein>
    <submittedName>
        <fullName evidence="1">Uncharacterized protein</fullName>
    </submittedName>
</protein>
<sequence length="67" mass="6896">MFALMHASDHGSYAALDVAQWSFWVLSQAHVAATGQSSLGLNRVKALAGEPIPYGLLAAGIRAAASA</sequence>
<evidence type="ECO:0000313" key="1">
    <source>
        <dbReference type="EMBL" id="RKS80624.1"/>
    </source>
</evidence>
<evidence type="ECO:0000313" key="2">
    <source>
        <dbReference type="Proteomes" id="UP000281955"/>
    </source>
</evidence>
<name>A0A420XUW0_9ACTN</name>
<reference evidence="1 2" key="1">
    <citation type="submission" date="2018-10" db="EMBL/GenBank/DDBJ databases">
        <title>Genomic Encyclopedia of Archaeal and Bacterial Type Strains, Phase II (KMG-II): from individual species to whole genera.</title>
        <authorList>
            <person name="Goeker M."/>
        </authorList>
    </citation>
    <scope>NUCLEOTIDE SEQUENCE [LARGE SCALE GENOMIC DNA]</scope>
    <source>
        <strain evidence="1 2">RP-AC37</strain>
    </source>
</reference>
<dbReference type="EMBL" id="RBWV01000003">
    <property type="protein sequence ID" value="RKS80624.1"/>
    <property type="molecule type" value="Genomic_DNA"/>
</dbReference>
<gene>
    <name evidence="1" type="ORF">CLV35_0213</name>
</gene>
<keyword evidence="2" id="KW-1185">Reference proteome</keyword>
<proteinExistence type="predicted"/>
<dbReference type="InParanoid" id="A0A420XUW0"/>